<dbReference type="STRING" id="398580.Dshi_0810"/>
<dbReference type="KEGG" id="dsh:Dshi_0810"/>
<evidence type="ECO:0000313" key="2">
    <source>
        <dbReference type="Proteomes" id="UP000006833"/>
    </source>
</evidence>
<keyword evidence="2" id="KW-1185">Reference proteome</keyword>
<dbReference type="HOGENOM" id="CLU_162083_4_1_5"/>
<dbReference type="AlphaFoldDB" id="A8LR12"/>
<reference evidence="2" key="1">
    <citation type="journal article" date="2010" name="ISME J.">
        <title>The complete genome sequence of the algal symbiont Dinoroseobacter shibae: a hitchhiker's guide to life in the sea.</title>
        <authorList>
            <person name="Wagner-Dobler I."/>
            <person name="Ballhausen B."/>
            <person name="Berger M."/>
            <person name="Brinkhoff T."/>
            <person name="Buchholz I."/>
            <person name="Bunk B."/>
            <person name="Cypionka H."/>
            <person name="Daniel R."/>
            <person name="Drepper T."/>
            <person name="Gerdts G."/>
            <person name="Hahnke S."/>
            <person name="Han C."/>
            <person name="Jahn D."/>
            <person name="Kalhoefer D."/>
            <person name="Kiss H."/>
            <person name="Klenk H.P."/>
            <person name="Kyrpides N."/>
            <person name="Liebl W."/>
            <person name="Liesegang H."/>
            <person name="Meincke L."/>
            <person name="Pati A."/>
            <person name="Petersen J."/>
            <person name="Piekarski T."/>
            <person name="Pommerenke C."/>
            <person name="Pradella S."/>
            <person name="Pukall R."/>
            <person name="Rabus R."/>
            <person name="Stackebrandt E."/>
            <person name="Thole S."/>
            <person name="Thompson L."/>
            <person name="Tielen P."/>
            <person name="Tomasch J."/>
            <person name="von Jan M."/>
            <person name="Wanphrut N."/>
            <person name="Wichels A."/>
            <person name="Zech H."/>
            <person name="Simon M."/>
        </authorList>
    </citation>
    <scope>NUCLEOTIDE SEQUENCE [LARGE SCALE GENOMIC DNA]</scope>
    <source>
        <strain evidence="2">DSM 16493 / NCIMB 14021 / DFL 12</strain>
    </source>
</reference>
<sequence>MPTVFRADGFRFFFYSNEGDPREPVHIHVMKGDGEAKFWLHPVSVARSSGFDARTQRRLAVLVAENASVIEKAWHDHFRD</sequence>
<organism evidence="1 2">
    <name type="scientific">Dinoroseobacter shibae (strain DSM 16493 / NCIMB 14021 / DFL 12)</name>
    <dbReference type="NCBI Taxonomy" id="398580"/>
    <lineage>
        <taxon>Bacteria</taxon>
        <taxon>Pseudomonadati</taxon>
        <taxon>Pseudomonadota</taxon>
        <taxon>Alphaproteobacteria</taxon>
        <taxon>Rhodobacterales</taxon>
        <taxon>Roseobacteraceae</taxon>
        <taxon>Dinoroseobacter</taxon>
    </lineage>
</organism>
<dbReference type="Proteomes" id="UP000006833">
    <property type="component" value="Chromosome"/>
</dbReference>
<dbReference type="EMBL" id="CP000830">
    <property type="protein sequence ID" value="ABV92555.1"/>
    <property type="molecule type" value="Genomic_DNA"/>
</dbReference>
<name>A8LR12_DINSH</name>
<dbReference type="eggNOG" id="ENOG5032YQJ">
    <property type="taxonomic scope" value="Bacteria"/>
</dbReference>
<gene>
    <name evidence="1" type="ordered locus">Dshi_0810</name>
</gene>
<evidence type="ECO:0008006" key="3">
    <source>
        <dbReference type="Google" id="ProtNLM"/>
    </source>
</evidence>
<dbReference type="Pfam" id="PF13711">
    <property type="entry name" value="DUF4160"/>
    <property type="match status" value="1"/>
</dbReference>
<dbReference type="InterPro" id="IPR025427">
    <property type="entry name" value="DUF4160"/>
</dbReference>
<evidence type="ECO:0000313" key="1">
    <source>
        <dbReference type="EMBL" id="ABV92555.1"/>
    </source>
</evidence>
<dbReference type="OrthoDB" id="122670at2"/>
<accession>A8LR12</accession>
<protein>
    <recommendedName>
        <fullName evidence="3">DUF4160 domain-containing protein</fullName>
    </recommendedName>
</protein>
<dbReference type="RefSeq" id="WP_012177487.1">
    <property type="nucleotide sequence ID" value="NC_009952.1"/>
</dbReference>
<proteinExistence type="predicted"/>